<accession>A0A8J7PG52</accession>
<keyword evidence="1" id="KW-0812">Transmembrane</keyword>
<evidence type="ECO:0008006" key="4">
    <source>
        <dbReference type="Google" id="ProtNLM"/>
    </source>
</evidence>
<comment type="caution">
    <text evidence="2">The sequence shown here is derived from an EMBL/GenBank/DDBJ whole genome shotgun (WGS) entry which is preliminary data.</text>
</comment>
<feature type="transmembrane region" description="Helical" evidence="1">
    <location>
        <begin position="213"/>
        <end position="232"/>
    </location>
</feature>
<organism evidence="2 3">
    <name type="scientific">Candidatus Obscuribacter phosphatis</name>
    <dbReference type="NCBI Taxonomy" id="1906157"/>
    <lineage>
        <taxon>Bacteria</taxon>
        <taxon>Bacillati</taxon>
        <taxon>Candidatus Melainabacteria</taxon>
        <taxon>Candidatus Obscuribacterales</taxon>
        <taxon>Candidatus Obscuribacteraceae</taxon>
        <taxon>Candidatus Obscuribacter</taxon>
    </lineage>
</organism>
<evidence type="ECO:0000256" key="1">
    <source>
        <dbReference type="SAM" id="Phobius"/>
    </source>
</evidence>
<keyword evidence="1" id="KW-0472">Membrane</keyword>
<evidence type="ECO:0000313" key="2">
    <source>
        <dbReference type="EMBL" id="MBN8660818.1"/>
    </source>
</evidence>
<feature type="transmembrane region" description="Helical" evidence="1">
    <location>
        <begin position="89"/>
        <end position="106"/>
    </location>
</feature>
<evidence type="ECO:0000313" key="3">
    <source>
        <dbReference type="Proteomes" id="UP000664277"/>
    </source>
</evidence>
<proteinExistence type="predicted"/>
<protein>
    <recommendedName>
        <fullName evidence="4">Nickel/cobalt efflux system</fullName>
    </recommendedName>
</protein>
<dbReference type="Proteomes" id="UP000664277">
    <property type="component" value="Unassembled WGS sequence"/>
</dbReference>
<dbReference type="EMBL" id="JAFLCK010000013">
    <property type="protein sequence ID" value="MBN8660818.1"/>
    <property type="molecule type" value="Genomic_DNA"/>
</dbReference>
<reference evidence="2" key="1">
    <citation type="submission" date="2021-02" db="EMBL/GenBank/DDBJ databases">
        <title>Genome-Resolved Metagenomics of a Microbial Community Performing Photosynthetic Biological Nutrient Removal.</title>
        <authorList>
            <person name="Mcdaniel E.A."/>
        </authorList>
    </citation>
    <scope>NUCLEOTIDE SEQUENCE</scope>
    <source>
        <strain evidence="2">UWPOB_OBS1</strain>
    </source>
</reference>
<feature type="transmembrane region" description="Helical" evidence="1">
    <location>
        <begin position="54"/>
        <end position="82"/>
    </location>
</feature>
<sequence>MTSALLLFNALLLGFRHGVDWDHIAAIVDIIGSEKRVGAETVLQDSSRAIRAPMLYACGHGLVVVFLGLIALCFATILPAWIDPLMERCVGLTLLGLGLFVIYRALSANGPDSHIESRGSVLFDLVNRRLGNHAVPRNGLLAAFLIGVIHGIGAETGSQVVILTAVAGQGALLTGVFMLLSFVFGLLLCNLLVAALGYCGFAAALRSRFFSKVFGLATGFIGLYVGFAFLFGNESGLPDLQKIFG</sequence>
<feature type="transmembrane region" description="Helical" evidence="1">
    <location>
        <begin position="176"/>
        <end position="201"/>
    </location>
</feature>
<name>A0A8J7PG52_9BACT</name>
<dbReference type="AlphaFoldDB" id="A0A8J7PG52"/>
<gene>
    <name evidence="2" type="ORF">J0M35_10665</name>
</gene>
<keyword evidence="1" id="KW-1133">Transmembrane helix</keyword>